<evidence type="ECO:0000313" key="2">
    <source>
        <dbReference type="EMBL" id="KAK3889933.1"/>
    </source>
</evidence>
<dbReference type="AlphaFoldDB" id="A0AAE1GBB4"/>
<evidence type="ECO:0000313" key="3">
    <source>
        <dbReference type="Proteomes" id="UP001286313"/>
    </source>
</evidence>
<accession>A0AAE1GBB4</accession>
<reference evidence="2" key="1">
    <citation type="submission" date="2023-10" db="EMBL/GenBank/DDBJ databases">
        <title>Genome assemblies of two species of porcelain crab, Petrolisthes cinctipes and Petrolisthes manimaculis (Anomura: Porcellanidae).</title>
        <authorList>
            <person name="Angst P."/>
        </authorList>
    </citation>
    <scope>NUCLEOTIDE SEQUENCE</scope>
    <source>
        <strain evidence="2">PB745_01</strain>
        <tissue evidence="2">Gill</tissue>
    </source>
</reference>
<sequence length="130" mass="13678">MDSKSIHSLRGEGSRLGESVLFSSPRSTLAKTQDLPSSRAGRGGSLIKDTGSSQLANVAQLHRHTRESTSVAIGEDDKGSSAVQEGGQGEPSKYREKSGFCPLFPAPPPPPGGPITRSLVLDPEIPYHSV</sequence>
<feature type="compositionally biased region" description="Basic and acidic residues" evidence="1">
    <location>
        <begin position="1"/>
        <end position="15"/>
    </location>
</feature>
<proteinExistence type="predicted"/>
<evidence type="ECO:0000256" key="1">
    <source>
        <dbReference type="SAM" id="MobiDB-lite"/>
    </source>
</evidence>
<protein>
    <submittedName>
        <fullName evidence="2">Uncharacterized protein</fullName>
    </submittedName>
</protein>
<feature type="region of interest" description="Disordered" evidence="1">
    <location>
        <begin position="1"/>
        <end position="130"/>
    </location>
</feature>
<comment type="caution">
    <text evidence="2">The sequence shown here is derived from an EMBL/GenBank/DDBJ whole genome shotgun (WGS) entry which is preliminary data.</text>
</comment>
<gene>
    <name evidence="2" type="ORF">Pcinc_006086</name>
</gene>
<feature type="compositionally biased region" description="Pro residues" evidence="1">
    <location>
        <begin position="104"/>
        <end position="113"/>
    </location>
</feature>
<keyword evidence="3" id="KW-1185">Reference proteome</keyword>
<name>A0AAE1GBB4_PETCI</name>
<feature type="compositionally biased region" description="Polar residues" evidence="1">
    <location>
        <begin position="21"/>
        <end position="36"/>
    </location>
</feature>
<organism evidence="2 3">
    <name type="scientific">Petrolisthes cinctipes</name>
    <name type="common">Flat porcelain crab</name>
    <dbReference type="NCBI Taxonomy" id="88211"/>
    <lineage>
        <taxon>Eukaryota</taxon>
        <taxon>Metazoa</taxon>
        <taxon>Ecdysozoa</taxon>
        <taxon>Arthropoda</taxon>
        <taxon>Crustacea</taxon>
        <taxon>Multicrustacea</taxon>
        <taxon>Malacostraca</taxon>
        <taxon>Eumalacostraca</taxon>
        <taxon>Eucarida</taxon>
        <taxon>Decapoda</taxon>
        <taxon>Pleocyemata</taxon>
        <taxon>Anomura</taxon>
        <taxon>Galatheoidea</taxon>
        <taxon>Porcellanidae</taxon>
        <taxon>Petrolisthes</taxon>
    </lineage>
</organism>
<dbReference type="EMBL" id="JAWQEG010000453">
    <property type="protein sequence ID" value="KAK3889933.1"/>
    <property type="molecule type" value="Genomic_DNA"/>
</dbReference>
<dbReference type="Proteomes" id="UP001286313">
    <property type="component" value="Unassembled WGS sequence"/>
</dbReference>